<organism evidence="3 4">
    <name type="scientific">Amniculicola lignicola CBS 123094</name>
    <dbReference type="NCBI Taxonomy" id="1392246"/>
    <lineage>
        <taxon>Eukaryota</taxon>
        <taxon>Fungi</taxon>
        <taxon>Dikarya</taxon>
        <taxon>Ascomycota</taxon>
        <taxon>Pezizomycotina</taxon>
        <taxon>Dothideomycetes</taxon>
        <taxon>Pleosporomycetidae</taxon>
        <taxon>Pleosporales</taxon>
        <taxon>Amniculicolaceae</taxon>
        <taxon>Amniculicola</taxon>
    </lineage>
</organism>
<keyword evidence="2" id="KW-0472">Membrane</keyword>
<dbReference type="OrthoDB" id="3783802at2759"/>
<dbReference type="AlphaFoldDB" id="A0A6A5WLR0"/>
<evidence type="ECO:0000313" key="3">
    <source>
        <dbReference type="EMBL" id="KAF2002783.1"/>
    </source>
</evidence>
<dbReference type="Proteomes" id="UP000799779">
    <property type="component" value="Unassembled WGS sequence"/>
</dbReference>
<feature type="transmembrane region" description="Helical" evidence="2">
    <location>
        <begin position="31"/>
        <end position="53"/>
    </location>
</feature>
<evidence type="ECO:0000256" key="1">
    <source>
        <dbReference type="SAM" id="MobiDB-lite"/>
    </source>
</evidence>
<feature type="region of interest" description="Disordered" evidence="1">
    <location>
        <begin position="1"/>
        <end position="24"/>
    </location>
</feature>
<feature type="region of interest" description="Disordered" evidence="1">
    <location>
        <begin position="62"/>
        <end position="103"/>
    </location>
</feature>
<sequence>MAPTPANGNENSLKATDAPKPSNGKMTTPTIVSLSIFCFFLVAITITVVGFWFHRRAERNKLPPEHRPASYHPFRTNSSPKSGLLANAAPAPERSDDKASMFSRERSRSNVSLYVDTAHIDRRESMETVSLIPLTITPAEEVHNPMHRPMTESYGSSVSSSKYSVSSGGSMGLSAIPVPEEQDMGMRKTRTRSTSTLSARYYETTPTDLSPQLPIPKIVHTPSP</sequence>
<protein>
    <submittedName>
        <fullName evidence="3">Uncharacterized protein</fullName>
    </submittedName>
</protein>
<evidence type="ECO:0000256" key="2">
    <source>
        <dbReference type="SAM" id="Phobius"/>
    </source>
</evidence>
<proteinExistence type="predicted"/>
<feature type="region of interest" description="Disordered" evidence="1">
    <location>
        <begin position="151"/>
        <end position="224"/>
    </location>
</feature>
<evidence type="ECO:0000313" key="4">
    <source>
        <dbReference type="Proteomes" id="UP000799779"/>
    </source>
</evidence>
<gene>
    <name evidence="3" type="ORF">P154DRAFT_122705</name>
</gene>
<keyword evidence="2" id="KW-1133">Transmembrane helix</keyword>
<feature type="compositionally biased region" description="Low complexity" evidence="1">
    <location>
        <begin position="153"/>
        <end position="168"/>
    </location>
</feature>
<reference evidence="3" key="1">
    <citation type="journal article" date="2020" name="Stud. Mycol.">
        <title>101 Dothideomycetes genomes: a test case for predicting lifestyles and emergence of pathogens.</title>
        <authorList>
            <person name="Haridas S."/>
            <person name="Albert R."/>
            <person name="Binder M."/>
            <person name="Bloem J."/>
            <person name="Labutti K."/>
            <person name="Salamov A."/>
            <person name="Andreopoulos B."/>
            <person name="Baker S."/>
            <person name="Barry K."/>
            <person name="Bills G."/>
            <person name="Bluhm B."/>
            <person name="Cannon C."/>
            <person name="Castanera R."/>
            <person name="Culley D."/>
            <person name="Daum C."/>
            <person name="Ezra D."/>
            <person name="Gonzalez J."/>
            <person name="Henrissat B."/>
            <person name="Kuo A."/>
            <person name="Liang C."/>
            <person name="Lipzen A."/>
            <person name="Lutzoni F."/>
            <person name="Magnuson J."/>
            <person name="Mondo S."/>
            <person name="Nolan M."/>
            <person name="Ohm R."/>
            <person name="Pangilinan J."/>
            <person name="Park H.-J."/>
            <person name="Ramirez L."/>
            <person name="Alfaro M."/>
            <person name="Sun H."/>
            <person name="Tritt A."/>
            <person name="Yoshinaga Y."/>
            <person name="Zwiers L.-H."/>
            <person name="Turgeon B."/>
            <person name="Goodwin S."/>
            <person name="Spatafora J."/>
            <person name="Crous P."/>
            <person name="Grigoriev I."/>
        </authorList>
    </citation>
    <scope>NUCLEOTIDE SEQUENCE</scope>
    <source>
        <strain evidence="3">CBS 123094</strain>
    </source>
</reference>
<dbReference type="EMBL" id="ML977575">
    <property type="protein sequence ID" value="KAF2002783.1"/>
    <property type="molecule type" value="Genomic_DNA"/>
</dbReference>
<feature type="compositionally biased region" description="Basic and acidic residues" evidence="1">
    <location>
        <begin position="93"/>
        <end position="103"/>
    </location>
</feature>
<name>A0A6A5WLR0_9PLEO</name>
<feature type="compositionally biased region" description="Polar residues" evidence="1">
    <location>
        <begin position="1"/>
        <end position="14"/>
    </location>
</feature>
<accession>A0A6A5WLR0</accession>
<keyword evidence="2" id="KW-0812">Transmembrane</keyword>
<keyword evidence="4" id="KW-1185">Reference proteome</keyword>